<feature type="chain" id="PRO_5010354163" description="DUF4840 domain-containing protein" evidence="1">
    <location>
        <begin position="23"/>
        <end position="197"/>
    </location>
</feature>
<proteinExistence type="predicted"/>
<evidence type="ECO:0000313" key="2">
    <source>
        <dbReference type="EMBL" id="SEI97844.1"/>
    </source>
</evidence>
<keyword evidence="1" id="KW-0732">Signal</keyword>
<dbReference type="Proteomes" id="UP000183077">
    <property type="component" value="Unassembled WGS sequence"/>
</dbReference>
<dbReference type="InterPro" id="IPR032293">
    <property type="entry name" value="DUF4840"/>
</dbReference>
<dbReference type="RefSeq" id="WP_074746099.1">
    <property type="nucleotide sequence ID" value="NZ_FNYS01000008.1"/>
</dbReference>
<gene>
    <name evidence="2" type="ORF">SAMN04488018_10886</name>
</gene>
<dbReference type="PROSITE" id="PS51257">
    <property type="entry name" value="PROKAR_LIPOPROTEIN"/>
    <property type="match status" value="1"/>
</dbReference>
<sequence length="197" mass="21502">MNKVIRTKSFMLLFSLVGISFASCSSDDNSNMPVNESVTLEEINGAYTGKAKIGQGNVVNEVNAAFLVKENVLSFEEFPIKEIVGSVIEDKSKVDETVAKIGKVEYKIDFKATLNNTKTAVIFDFTPKALELNVPEGEAVKKVVANVVAPVQGAFVKQGISVLSFQVDVDKITVDGTEKGEFVKIKYVFHPFAKKSK</sequence>
<accession>A0A1H6V4I4</accession>
<dbReference type="EMBL" id="FNYS01000008">
    <property type="protein sequence ID" value="SEI97844.1"/>
    <property type="molecule type" value="Genomic_DNA"/>
</dbReference>
<evidence type="ECO:0000313" key="3">
    <source>
        <dbReference type="Proteomes" id="UP000183077"/>
    </source>
</evidence>
<name>A0A1H6V4I4_9FLAO</name>
<feature type="signal peptide" evidence="1">
    <location>
        <begin position="1"/>
        <end position="22"/>
    </location>
</feature>
<protein>
    <recommendedName>
        <fullName evidence="4">DUF4840 domain-containing protein</fullName>
    </recommendedName>
</protein>
<dbReference type="Pfam" id="PF16128">
    <property type="entry name" value="DUF4840"/>
    <property type="match status" value="1"/>
</dbReference>
<dbReference type="GeneID" id="82257216"/>
<dbReference type="AlphaFoldDB" id="A0A1H6V4I4"/>
<reference evidence="2 3" key="1">
    <citation type="submission" date="2016-10" db="EMBL/GenBank/DDBJ databases">
        <authorList>
            <person name="de Groot N.N."/>
        </authorList>
    </citation>
    <scope>NUCLEOTIDE SEQUENCE [LARGE SCALE GENOMIC DNA]</scope>
    <source>
        <strain evidence="2 3">DSM 23048</strain>
    </source>
</reference>
<organism evidence="2 3">
    <name type="scientific">Myroides marinus</name>
    <dbReference type="NCBI Taxonomy" id="703342"/>
    <lineage>
        <taxon>Bacteria</taxon>
        <taxon>Pseudomonadati</taxon>
        <taxon>Bacteroidota</taxon>
        <taxon>Flavobacteriia</taxon>
        <taxon>Flavobacteriales</taxon>
        <taxon>Flavobacteriaceae</taxon>
        <taxon>Myroides</taxon>
    </lineage>
</organism>
<evidence type="ECO:0000256" key="1">
    <source>
        <dbReference type="SAM" id="SignalP"/>
    </source>
</evidence>
<evidence type="ECO:0008006" key="4">
    <source>
        <dbReference type="Google" id="ProtNLM"/>
    </source>
</evidence>